<dbReference type="PATRIC" id="fig|1409788.3.peg.4666"/>
<proteinExistence type="predicted"/>
<dbReference type="InterPro" id="IPR013216">
    <property type="entry name" value="Methyltransf_11"/>
</dbReference>
<keyword evidence="3" id="KW-1185">Reference proteome</keyword>
<dbReference type="EMBL" id="LGIA01000220">
    <property type="protein sequence ID" value="KOH42605.1"/>
    <property type="molecule type" value="Genomic_DNA"/>
</dbReference>
<feature type="domain" description="Methyltransferase type 11" evidence="1">
    <location>
        <begin position="65"/>
        <end position="157"/>
    </location>
</feature>
<evidence type="ECO:0000259" key="1">
    <source>
        <dbReference type="Pfam" id="PF08241"/>
    </source>
</evidence>
<sequence length="238" mass="27058">MIFSEEDPIAQGVFNYHYHRDNSPILIHSTDFDTDEVLPSYFFRGYKQMPALEQKALDLAHGRTLDVGACAGSHALYLQQKGLEVTALERSALCCQVMKDRGVADVHQADFFQFENEKYDTILLLMNGTGIAGSLSRLDLLLQKLANLLEPKGQILIDSSDLIFLFTDEDGSAVIDLAAEKYYGELTFHTEYKNKKGNKFPWLYVDPDLLKEHAEKNKLQLKKIFKGDHFDYLAQITL</sequence>
<protein>
    <recommendedName>
        <fullName evidence="1">Methyltransferase type 11 domain-containing protein</fullName>
    </recommendedName>
</protein>
<evidence type="ECO:0000313" key="2">
    <source>
        <dbReference type="EMBL" id="KOH42605.1"/>
    </source>
</evidence>
<name>A0A0L8V278_9BACT</name>
<dbReference type="SUPFAM" id="SSF53335">
    <property type="entry name" value="S-adenosyl-L-methionine-dependent methyltransferases"/>
    <property type="match status" value="1"/>
</dbReference>
<organism evidence="2 3">
    <name type="scientific">Sunxiuqinia dokdonensis</name>
    <dbReference type="NCBI Taxonomy" id="1409788"/>
    <lineage>
        <taxon>Bacteria</taxon>
        <taxon>Pseudomonadati</taxon>
        <taxon>Bacteroidota</taxon>
        <taxon>Bacteroidia</taxon>
        <taxon>Marinilabiliales</taxon>
        <taxon>Prolixibacteraceae</taxon>
        <taxon>Sunxiuqinia</taxon>
    </lineage>
</organism>
<dbReference type="Pfam" id="PF08241">
    <property type="entry name" value="Methyltransf_11"/>
    <property type="match status" value="1"/>
</dbReference>
<dbReference type="GO" id="GO:0008757">
    <property type="term" value="F:S-adenosylmethionine-dependent methyltransferase activity"/>
    <property type="evidence" value="ECO:0007669"/>
    <property type="project" value="InterPro"/>
</dbReference>
<dbReference type="Gene3D" id="3.40.50.150">
    <property type="entry name" value="Vaccinia Virus protein VP39"/>
    <property type="match status" value="1"/>
</dbReference>
<reference evidence="3" key="1">
    <citation type="submission" date="2015-07" db="EMBL/GenBank/DDBJ databases">
        <title>Genome sequencing of Sunxiuqinia dokdonensis strain SK.</title>
        <authorList>
            <person name="Ahn S."/>
            <person name="Kim B.-C."/>
        </authorList>
    </citation>
    <scope>NUCLEOTIDE SEQUENCE [LARGE SCALE GENOMIC DNA]</scope>
    <source>
        <strain evidence="3">SK</strain>
    </source>
</reference>
<evidence type="ECO:0000313" key="3">
    <source>
        <dbReference type="Proteomes" id="UP000036958"/>
    </source>
</evidence>
<dbReference type="OrthoDB" id="1143568at2"/>
<comment type="caution">
    <text evidence="2">The sequence shown here is derived from an EMBL/GenBank/DDBJ whole genome shotgun (WGS) entry which is preliminary data.</text>
</comment>
<accession>A0A0L8V278</accession>
<dbReference type="Proteomes" id="UP000036958">
    <property type="component" value="Unassembled WGS sequence"/>
</dbReference>
<dbReference type="InterPro" id="IPR029063">
    <property type="entry name" value="SAM-dependent_MTases_sf"/>
</dbReference>
<dbReference type="STRING" id="1409788.NC99_45600"/>
<gene>
    <name evidence="2" type="ORF">NC99_45600</name>
</gene>
<dbReference type="AlphaFoldDB" id="A0A0L8V278"/>
<dbReference type="RefSeq" id="WP_053188769.1">
    <property type="nucleotide sequence ID" value="NZ_LGIA01000220.1"/>
</dbReference>